<dbReference type="Gene3D" id="3.30.40.10">
    <property type="entry name" value="Zinc/RING finger domain, C3HC4 (zinc finger)"/>
    <property type="match status" value="1"/>
</dbReference>
<dbReference type="InterPro" id="IPR001841">
    <property type="entry name" value="Znf_RING"/>
</dbReference>
<keyword evidence="13" id="KW-1185">Reference proteome</keyword>
<evidence type="ECO:0008006" key="14">
    <source>
        <dbReference type="Google" id="ProtNLM"/>
    </source>
</evidence>
<dbReference type="InterPro" id="IPR003877">
    <property type="entry name" value="SPRY_dom"/>
</dbReference>
<dbReference type="CDD" id="cd16543">
    <property type="entry name" value="RING-HC_TRIM77_C-IV"/>
    <property type="match status" value="1"/>
</dbReference>
<evidence type="ECO:0000256" key="4">
    <source>
        <dbReference type="ARBA" id="ARBA00022833"/>
    </source>
</evidence>
<dbReference type="GO" id="GO:0045087">
    <property type="term" value="P:innate immune response"/>
    <property type="evidence" value="ECO:0007669"/>
    <property type="project" value="UniProtKB-KW"/>
</dbReference>
<dbReference type="PROSITE" id="PS50188">
    <property type="entry name" value="B302_SPRY"/>
    <property type="match status" value="1"/>
</dbReference>
<evidence type="ECO:0000256" key="8">
    <source>
        <dbReference type="SAM" id="MobiDB-lite"/>
    </source>
</evidence>
<feature type="region of interest" description="Disordered" evidence="8">
    <location>
        <begin position="86"/>
        <end position="139"/>
    </location>
</feature>
<dbReference type="InterPro" id="IPR051051">
    <property type="entry name" value="E3_ubiq-ligase_TRIM/RNF"/>
</dbReference>
<proteinExistence type="predicted"/>
<dbReference type="InterPro" id="IPR003879">
    <property type="entry name" value="Butyrophylin_SPRY"/>
</dbReference>
<dbReference type="AlphaFoldDB" id="A0A8C1QZF1"/>
<dbReference type="SMART" id="SM00449">
    <property type="entry name" value="SPRY"/>
    <property type="match status" value="1"/>
</dbReference>
<dbReference type="Pfam" id="PF15227">
    <property type="entry name" value="zf-C3HC4_4"/>
    <property type="match status" value="1"/>
</dbReference>
<dbReference type="GO" id="GO:0008270">
    <property type="term" value="F:zinc ion binding"/>
    <property type="evidence" value="ECO:0007669"/>
    <property type="project" value="UniProtKB-KW"/>
</dbReference>
<dbReference type="Pfam" id="PF13765">
    <property type="entry name" value="PRY"/>
    <property type="match status" value="1"/>
</dbReference>
<dbReference type="GO" id="GO:0005737">
    <property type="term" value="C:cytoplasm"/>
    <property type="evidence" value="ECO:0007669"/>
    <property type="project" value="UniProtKB-ARBA"/>
</dbReference>
<dbReference type="SUPFAM" id="SSF49899">
    <property type="entry name" value="Concanavalin A-like lectins/glucanases"/>
    <property type="match status" value="1"/>
</dbReference>
<evidence type="ECO:0000256" key="1">
    <source>
        <dbReference type="ARBA" id="ARBA00022588"/>
    </source>
</evidence>
<evidence type="ECO:0000256" key="6">
    <source>
        <dbReference type="PROSITE-ProRule" id="PRU00024"/>
    </source>
</evidence>
<evidence type="ECO:0000256" key="7">
    <source>
        <dbReference type="SAM" id="Coils"/>
    </source>
</evidence>
<feature type="domain" description="RING-type" evidence="9">
    <location>
        <begin position="15"/>
        <end position="58"/>
    </location>
</feature>
<dbReference type="InterPro" id="IPR013320">
    <property type="entry name" value="ConA-like_dom_sf"/>
</dbReference>
<keyword evidence="1" id="KW-0399">Innate immunity</keyword>
<protein>
    <recommendedName>
        <fullName evidence="14">Tripartite motif-containing protein 16-like</fullName>
    </recommendedName>
</protein>
<dbReference type="CDD" id="cd19802">
    <property type="entry name" value="Bbox1_TRIM8-like"/>
    <property type="match status" value="1"/>
</dbReference>
<dbReference type="SUPFAM" id="SSF57850">
    <property type="entry name" value="RING/U-box"/>
    <property type="match status" value="1"/>
</dbReference>
<sequence length="598" mass="67683">MAQASISVDQNQLKCSVCLDLLKDPVMIPCGHNYCKRCITDVWDQDDQKGIYRCPLCKQSFTPRPVLCKNVMIAEMVEKLKKTRLQEAPVPATPADPPATPAATPADPPAATPATPATPADPPAATPATPADPPTSVHAGSGDVQCDSCTGIKQKAVKSCLECRSSYCQTHLEQHENLFRGKGHNLIDANGRLRQMICSQHDKMLEIYCRTDQSCICMMCLVDKHKNHDTVSTAAARTEKQRHLGETQIKLNQKIQKKEEEIQELREAVASHKRYAETAVEDSERIFTELIRSIEKRHSEVKQLIRDQERAAVSRAEMKLERLKKEIDDLKRKDTELKQLSETQDHVHFLQSLSSASVSLSGSTDGYSFSSQLSFDDVIKSVSQLRDKLQQFCREEIEKMTKTVKTVQVILAPEYETREDFLQYFHPFTLDPNTVNSYIYLSEGNAVITSTSHDYRYPSHPGRFERWMEALCREIVNGRCYWEVEWSGEVFISVAYNSIMRKGRTNESRFGCNDKSWRLYCCNSSCSFWYNNMKTDLPVLSRHKIGVYVDHSAGILSFVSVSDTVSLIHRVQTTFTQPLYPGIGLGRNSTAKLCRLTM</sequence>
<dbReference type="SMART" id="SM00336">
    <property type="entry name" value="BBOX"/>
    <property type="match status" value="1"/>
</dbReference>
<evidence type="ECO:0000259" key="11">
    <source>
        <dbReference type="PROSITE" id="PS50188"/>
    </source>
</evidence>
<dbReference type="PANTHER" id="PTHR25465:SF5">
    <property type="entry name" value="E3 UBIQUITIN_ISG15 LIGASE TRIM25-RELATED"/>
    <property type="match status" value="1"/>
</dbReference>
<dbReference type="PROSITE" id="PS00518">
    <property type="entry name" value="ZF_RING_1"/>
    <property type="match status" value="1"/>
</dbReference>
<evidence type="ECO:0000259" key="10">
    <source>
        <dbReference type="PROSITE" id="PS50119"/>
    </source>
</evidence>
<feature type="compositionally biased region" description="Pro residues" evidence="8">
    <location>
        <begin position="119"/>
        <end position="133"/>
    </location>
</feature>
<dbReference type="CDD" id="cd16040">
    <property type="entry name" value="SPRY_PRY_SNTX"/>
    <property type="match status" value="1"/>
</dbReference>
<dbReference type="InterPro" id="IPR043136">
    <property type="entry name" value="B30.2/SPRY_sf"/>
</dbReference>
<evidence type="ECO:0000313" key="13">
    <source>
        <dbReference type="Proteomes" id="UP000694427"/>
    </source>
</evidence>
<evidence type="ECO:0000256" key="3">
    <source>
        <dbReference type="ARBA" id="ARBA00022771"/>
    </source>
</evidence>
<dbReference type="InterPro" id="IPR000315">
    <property type="entry name" value="Znf_B-box"/>
</dbReference>
<evidence type="ECO:0000256" key="5">
    <source>
        <dbReference type="ARBA" id="ARBA00022859"/>
    </source>
</evidence>
<feature type="domain" description="B30.2/SPRY" evidence="11">
    <location>
        <begin position="407"/>
        <end position="598"/>
    </location>
</feature>
<dbReference type="InterPro" id="IPR017907">
    <property type="entry name" value="Znf_RING_CS"/>
</dbReference>
<dbReference type="PRINTS" id="PR01407">
    <property type="entry name" value="BUTYPHLNCDUF"/>
</dbReference>
<dbReference type="Gene3D" id="3.30.160.60">
    <property type="entry name" value="Classic Zinc Finger"/>
    <property type="match status" value="1"/>
</dbReference>
<evidence type="ECO:0000256" key="2">
    <source>
        <dbReference type="ARBA" id="ARBA00022723"/>
    </source>
</evidence>
<dbReference type="Proteomes" id="UP000694427">
    <property type="component" value="Unplaced"/>
</dbReference>
<dbReference type="SUPFAM" id="SSF57845">
    <property type="entry name" value="B-box zinc-binding domain"/>
    <property type="match status" value="1"/>
</dbReference>
<name>A0A8C1QZF1_CYPCA</name>
<keyword evidence="4" id="KW-0862">Zinc</keyword>
<reference evidence="12" key="1">
    <citation type="submission" date="2025-08" db="UniProtKB">
        <authorList>
            <consortium name="Ensembl"/>
        </authorList>
    </citation>
    <scope>IDENTIFICATION</scope>
</reference>
<keyword evidence="2" id="KW-0479">Metal-binding</keyword>
<dbReference type="CDD" id="cd19769">
    <property type="entry name" value="Bbox2_TRIM16-like"/>
    <property type="match status" value="1"/>
</dbReference>
<feature type="coiled-coil region" evidence="7">
    <location>
        <begin position="248"/>
        <end position="343"/>
    </location>
</feature>
<dbReference type="Ensembl" id="ENSCCRT00010084183.1">
    <property type="protein sequence ID" value="ENSCCRP00010075954.1"/>
    <property type="gene ID" value="ENSCCRG00010033113.1"/>
</dbReference>
<dbReference type="Gene3D" id="4.10.830.40">
    <property type="match status" value="1"/>
</dbReference>
<dbReference type="InterPro" id="IPR013083">
    <property type="entry name" value="Znf_RING/FYVE/PHD"/>
</dbReference>
<dbReference type="PROSITE" id="PS50119">
    <property type="entry name" value="ZF_BBOX"/>
    <property type="match status" value="1"/>
</dbReference>
<feature type="domain" description="B box-type" evidence="10">
    <location>
        <begin position="193"/>
        <end position="233"/>
    </location>
</feature>
<dbReference type="InterPro" id="IPR058030">
    <property type="entry name" value="TRIM8/14/16/25/29/45/65_CC"/>
</dbReference>
<dbReference type="Pfam" id="PF00643">
    <property type="entry name" value="zf-B_box"/>
    <property type="match status" value="1"/>
</dbReference>
<dbReference type="PANTHER" id="PTHR25465">
    <property type="entry name" value="B-BOX DOMAIN CONTAINING"/>
    <property type="match status" value="1"/>
</dbReference>
<keyword evidence="5" id="KW-0391">Immunity</keyword>
<dbReference type="Gene3D" id="2.60.120.920">
    <property type="match status" value="1"/>
</dbReference>
<dbReference type="SMART" id="SM00184">
    <property type="entry name" value="RING"/>
    <property type="match status" value="1"/>
</dbReference>
<accession>A0A8C1QZF1</accession>
<dbReference type="Pfam" id="PF00622">
    <property type="entry name" value="SPRY"/>
    <property type="match status" value="1"/>
</dbReference>
<keyword evidence="3 6" id="KW-0863">Zinc-finger</keyword>
<dbReference type="PROSITE" id="PS50089">
    <property type="entry name" value="ZF_RING_2"/>
    <property type="match status" value="1"/>
</dbReference>
<keyword evidence="7" id="KW-0175">Coiled coil</keyword>
<dbReference type="InterPro" id="IPR006574">
    <property type="entry name" value="PRY"/>
</dbReference>
<evidence type="ECO:0000259" key="9">
    <source>
        <dbReference type="PROSITE" id="PS50089"/>
    </source>
</evidence>
<dbReference type="Pfam" id="PF25600">
    <property type="entry name" value="TRIM_CC"/>
    <property type="match status" value="1"/>
</dbReference>
<organism evidence="12 13">
    <name type="scientific">Cyprinus carpio</name>
    <name type="common">Common carp</name>
    <dbReference type="NCBI Taxonomy" id="7962"/>
    <lineage>
        <taxon>Eukaryota</taxon>
        <taxon>Metazoa</taxon>
        <taxon>Chordata</taxon>
        <taxon>Craniata</taxon>
        <taxon>Vertebrata</taxon>
        <taxon>Euteleostomi</taxon>
        <taxon>Actinopterygii</taxon>
        <taxon>Neopterygii</taxon>
        <taxon>Teleostei</taxon>
        <taxon>Ostariophysi</taxon>
        <taxon>Cypriniformes</taxon>
        <taxon>Cyprinidae</taxon>
        <taxon>Cyprininae</taxon>
        <taxon>Cyprinus</taxon>
    </lineage>
</organism>
<reference evidence="12" key="2">
    <citation type="submission" date="2025-09" db="UniProtKB">
        <authorList>
            <consortium name="Ensembl"/>
        </authorList>
    </citation>
    <scope>IDENTIFICATION</scope>
</reference>
<feature type="compositionally biased region" description="Pro residues" evidence="8">
    <location>
        <begin position="91"/>
        <end position="111"/>
    </location>
</feature>
<dbReference type="InterPro" id="IPR001870">
    <property type="entry name" value="B30.2/SPRY"/>
</dbReference>
<evidence type="ECO:0000313" key="12">
    <source>
        <dbReference type="Ensembl" id="ENSCCRP00010075954.1"/>
    </source>
</evidence>